<feature type="region of interest" description="Disordered" evidence="1">
    <location>
        <begin position="45"/>
        <end position="68"/>
    </location>
</feature>
<protein>
    <submittedName>
        <fullName evidence="2">Uncharacterized protein</fullName>
    </submittedName>
</protein>
<reference evidence="2 3" key="1">
    <citation type="submission" date="2019-07" db="EMBL/GenBank/DDBJ databases">
        <title>De Novo Assembly of kiwifruit Actinidia rufa.</title>
        <authorList>
            <person name="Sugita-Konishi S."/>
            <person name="Sato K."/>
            <person name="Mori E."/>
            <person name="Abe Y."/>
            <person name="Kisaki G."/>
            <person name="Hamano K."/>
            <person name="Suezawa K."/>
            <person name="Otani M."/>
            <person name="Fukuda T."/>
            <person name="Manabe T."/>
            <person name="Gomi K."/>
            <person name="Tabuchi M."/>
            <person name="Akimitsu K."/>
            <person name="Kataoka I."/>
        </authorList>
    </citation>
    <scope>NUCLEOTIDE SEQUENCE [LARGE SCALE GENOMIC DNA]</scope>
    <source>
        <strain evidence="3">cv. Fuchu</strain>
    </source>
</reference>
<comment type="caution">
    <text evidence="2">The sequence shown here is derived from an EMBL/GenBank/DDBJ whole genome shotgun (WGS) entry which is preliminary data.</text>
</comment>
<name>A0A7J0EU64_9ERIC</name>
<feature type="compositionally biased region" description="Basic and acidic residues" evidence="1">
    <location>
        <begin position="136"/>
        <end position="146"/>
    </location>
</feature>
<gene>
    <name evidence="2" type="ORF">Acr_06g0010570</name>
</gene>
<accession>A0A7J0EU64</accession>
<dbReference type="EMBL" id="BJWL01000006">
    <property type="protein sequence ID" value="GFY89117.1"/>
    <property type="molecule type" value="Genomic_DNA"/>
</dbReference>
<keyword evidence="3" id="KW-1185">Reference proteome</keyword>
<evidence type="ECO:0000256" key="1">
    <source>
        <dbReference type="SAM" id="MobiDB-lite"/>
    </source>
</evidence>
<evidence type="ECO:0000313" key="3">
    <source>
        <dbReference type="Proteomes" id="UP000585474"/>
    </source>
</evidence>
<feature type="region of interest" description="Disordered" evidence="1">
    <location>
        <begin position="120"/>
        <end position="146"/>
    </location>
</feature>
<sequence>MRDKFHNEEVKLEKRSDDAITARGTNAQLLVIEMVTKNANLKEMVDKEDNATPPAHDNTSSSSTLEPVLNPTGNCAFVPKAVITSSACFSNFNSSIWYLSLLFSSDSRRINCSGISFTGTRGEDEDEAVISEVEEGERYEPANRNN</sequence>
<dbReference type="Proteomes" id="UP000585474">
    <property type="component" value="Unassembled WGS sequence"/>
</dbReference>
<feature type="compositionally biased region" description="Acidic residues" evidence="1">
    <location>
        <begin position="123"/>
        <end position="135"/>
    </location>
</feature>
<organism evidence="2 3">
    <name type="scientific">Actinidia rufa</name>
    <dbReference type="NCBI Taxonomy" id="165716"/>
    <lineage>
        <taxon>Eukaryota</taxon>
        <taxon>Viridiplantae</taxon>
        <taxon>Streptophyta</taxon>
        <taxon>Embryophyta</taxon>
        <taxon>Tracheophyta</taxon>
        <taxon>Spermatophyta</taxon>
        <taxon>Magnoliopsida</taxon>
        <taxon>eudicotyledons</taxon>
        <taxon>Gunneridae</taxon>
        <taxon>Pentapetalae</taxon>
        <taxon>asterids</taxon>
        <taxon>Ericales</taxon>
        <taxon>Actinidiaceae</taxon>
        <taxon>Actinidia</taxon>
    </lineage>
</organism>
<evidence type="ECO:0000313" key="2">
    <source>
        <dbReference type="EMBL" id="GFY89117.1"/>
    </source>
</evidence>
<dbReference type="AlphaFoldDB" id="A0A7J0EU64"/>
<proteinExistence type="predicted"/>